<reference evidence="2" key="1">
    <citation type="submission" date="2020-05" db="EMBL/GenBank/DDBJ databases">
        <authorList>
            <person name="Wang L."/>
            <person name="Shao Z."/>
        </authorList>
    </citation>
    <scope>NUCLEOTIDE SEQUENCE</scope>
    <source>
        <strain evidence="2">MCCC 1A05776</strain>
    </source>
</reference>
<accession>A0AAW4YP69</accession>
<dbReference type="AlphaFoldDB" id="A0AAW4YP69"/>
<organism evidence="2 3">
    <name type="scientific">Billgrantia desiderata</name>
    <dbReference type="NCBI Taxonomy" id="52021"/>
    <lineage>
        <taxon>Bacteria</taxon>
        <taxon>Pseudomonadati</taxon>
        <taxon>Pseudomonadota</taxon>
        <taxon>Gammaproteobacteria</taxon>
        <taxon>Oceanospirillales</taxon>
        <taxon>Halomonadaceae</taxon>
        <taxon>Billgrantia</taxon>
    </lineage>
</organism>
<keyword evidence="1" id="KW-0175">Coiled coil</keyword>
<comment type="caution">
    <text evidence="2">The sequence shown here is derived from an EMBL/GenBank/DDBJ whole genome shotgun (WGS) entry which is preliminary data.</text>
</comment>
<evidence type="ECO:0000313" key="2">
    <source>
        <dbReference type="EMBL" id="MCE8050452.1"/>
    </source>
</evidence>
<gene>
    <name evidence="2" type="ORF">HOP61_03985</name>
</gene>
<protein>
    <submittedName>
        <fullName evidence="2">Uncharacterized protein</fullName>
    </submittedName>
</protein>
<reference evidence="2" key="2">
    <citation type="journal article" date="2021" name="Front. Microbiol.">
        <title>Aerobic Denitrification and Heterotrophic Sulfur Oxidation in the Genus Halomonas Revealed by Six Novel Species Characterizations and Genome-Based Analysis.</title>
        <authorList>
            <person name="Wang L."/>
            <person name="Shao Z."/>
        </authorList>
    </citation>
    <scope>NUCLEOTIDE SEQUENCE</scope>
    <source>
        <strain evidence="2">MCCC 1A05776</strain>
    </source>
</reference>
<proteinExistence type="predicted"/>
<name>A0AAW4YP69_9GAMM</name>
<dbReference type="RefSeq" id="WP_234238690.1">
    <property type="nucleotide sequence ID" value="NZ_JABFTS010000001.1"/>
</dbReference>
<dbReference type="EMBL" id="JABFTS010000001">
    <property type="protein sequence ID" value="MCE8050452.1"/>
    <property type="molecule type" value="Genomic_DNA"/>
</dbReference>
<evidence type="ECO:0000256" key="1">
    <source>
        <dbReference type="SAM" id="Coils"/>
    </source>
</evidence>
<feature type="coiled-coil region" evidence="1">
    <location>
        <begin position="1"/>
        <end position="40"/>
    </location>
</feature>
<evidence type="ECO:0000313" key="3">
    <source>
        <dbReference type="Proteomes" id="UP001320178"/>
    </source>
</evidence>
<dbReference type="Proteomes" id="UP001320178">
    <property type="component" value="Unassembled WGS sequence"/>
</dbReference>
<sequence length="79" mass="8409">MNSLNAQIELSEERAQASSNAALCKRLVLAKIQLDRLEQDGTCKDLSALSAARVEFALASRALADALIAQEALDAPSHT</sequence>